<organism evidence="3 4">
    <name type="scientific">Flammeovirga aprica JL-4</name>
    <dbReference type="NCBI Taxonomy" id="694437"/>
    <lineage>
        <taxon>Bacteria</taxon>
        <taxon>Pseudomonadati</taxon>
        <taxon>Bacteroidota</taxon>
        <taxon>Cytophagia</taxon>
        <taxon>Cytophagales</taxon>
        <taxon>Flammeovirgaceae</taxon>
        <taxon>Flammeovirga</taxon>
    </lineage>
</organism>
<name>A0A7X9RXA1_9BACT</name>
<comment type="caution">
    <text evidence="3">The sequence shown here is derived from an EMBL/GenBank/DDBJ whole genome shotgun (WGS) entry which is preliminary data.</text>
</comment>
<feature type="signal peptide" evidence="1">
    <location>
        <begin position="1"/>
        <end position="18"/>
    </location>
</feature>
<dbReference type="Pfam" id="PF18962">
    <property type="entry name" value="Por_Secre_tail"/>
    <property type="match status" value="1"/>
</dbReference>
<dbReference type="RefSeq" id="WP_169658679.1">
    <property type="nucleotide sequence ID" value="NZ_JABANE010000064.1"/>
</dbReference>
<dbReference type="EMBL" id="JABANE010000064">
    <property type="protein sequence ID" value="NME70441.1"/>
    <property type="molecule type" value="Genomic_DNA"/>
</dbReference>
<dbReference type="NCBIfam" id="TIGR04183">
    <property type="entry name" value="Por_Secre_tail"/>
    <property type="match status" value="1"/>
</dbReference>
<feature type="domain" description="Secretion system C-terminal sorting" evidence="2">
    <location>
        <begin position="173"/>
        <end position="236"/>
    </location>
</feature>
<evidence type="ECO:0000313" key="4">
    <source>
        <dbReference type="Proteomes" id="UP000576082"/>
    </source>
</evidence>
<keyword evidence="1" id="KW-0732">Signal</keyword>
<reference evidence="3 4" key="1">
    <citation type="submission" date="2020-04" db="EMBL/GenBank/DDBJ databases">
        <title>Flammeovirga sp. SR4, a novel species isolated from seawater.</title>
        <authorList>
            <person name="Wang X."/>
        </authorList>
    </citation>
    <scope>NUCLEOTIDE SEQUENCE [LARGE SCALE GENOMIC DNA]</scope>
    <source>
        <strain evidence="3 4">ATCC 23126</strain>
    </source>
</reference>
<feature type="chain" id="PRO_5030626238" evidence="1">
    <location>
        <begin position="19"/>
        <end position="240"/>
    </location>
</feature>
<dbReference type="AlphaFoldDB" id="A0A7X9RXA1"/>
<proteinExistence type="predicted"/>
<evidence type="ECO:0000313" key="3">
    <source>
        <dbReference type="EMBL" id="NME70441.1"/>
    </source>
</evidence>
<evidence type="ECO:0000256" key="1">
    <source>
        <dbReference type="SAM" id="SignalP"/>
    </source>
</evidence>
<evidence type="ECO:0000259" key="2">
    <source>
        <dbReference type="Pfam" id="PF18962"/>
    </source>
</evidence>
<dbReference type="Proteomes" id="UP000576082">
    <property type="component" value="Unassembled WGS sequence"/>
</dbReference>
<keyword evidence="4" id="KW-1185">Reference proteome</keyword>
<sequence length="240" mass="27296">MKKLFLISLLLNTTFLFAQNKTTAFDTDILSSSDYVVGVPYLLENDGTINGIQLENNATEVQAQFGIYADDNDGPGALIYTSDIVQLSEKNLQLSIQDIELEKGKYWIMTNYKTEGKHLKADISNPLAKVYYMPSQFGQAFPSLGYDFEMYEGHQFPIKLLMQPKEVQPLFEVFPNPTVGQLYINGTQKEYNITVFDSNAKKVLSLRSHDYNTVLEMESLQKGTYYVSVEGEETFRVLKK</sequence>
<dbReference type="InterPro" id="IPR026444">
    <property type="entry name" value="Secre_tail"/>
</dbReference>
<gene>
    <name evidence="3" type="ORF">HHU12_20870</name>
</gene>
<protein>
    <submittedName>
        <fullName evidence="3">T9SS type A sorting domain-containing protein</fullName>
    </submittedName>
</protein>
<accession>A0A7X9RXA1</accession>